<evidence type="ECO:0000313" key="15">
    <source>
        <dbReference type="Proteomes" id="UP000002027"/>
    </source>
</evidence>
<comment type="cofactor">
    <cofactor evidence="12">
        <name>Zn(2+)</name>
        <dbReference type="ChEBI" id="CHEBI:29105"/>
    </cofactor>
    <text evidence="12">Binds 1 zinc ion per subunit.</text>
</comment>
<comment type="similarity">
    <text evidence="2">Belongs to the Fur family.</text>
</comment>
<evidence type="ECO:0000256" key="10">
    <source>
        <dbReference type="ARBA" id="ARBA00023125"/>
    </source>
</evidence>
<keyword evidence="13" id="KW-0408">Iron</keyword>
<dbReference type="Pfam" id="PF01475">
    <property type="entry name" value="FUR"/>
    <property type="match status" value="1"/>
</dbReference>
<feature type="binding site" evidence="13">
    <location>
        <position position="88"/>
    </location>
    <ligand>
        <name>Fe cation</name>
        <dbReference type="ChEBI" id="CHEBI:24875"/>
    </ligand>
</feature>
<keyword evidence="9" id="KW-0805">Transcription regulation</keyword>
<evidence type="ECO:0000256" key="3">
    <source>
        <dbReference type="ARBA" id="ARBA00011738"/>
    </source>
</evidence>
<dbReference type="InterPro" id="IPR036390">
    <property type="entry name" value="WH_DNA-bd_sf"/>
</dbReference>
<dbReference type="CDD" id="cd07153">
    <property type="entry name" value="Fur_like"/>
    <property type="match status" value="1"/>
</dbReference>
<comment type="subunit">
    <text evidence="3">Homodimer.</text>
</comment>
<sequence length="144" mass="15905">MDAAHVLESLRDVGLRITGPRREVVEAICAREMPFSADEVYDELRAAGSSTGRATVFRTLDLLVGLRLLGRVHRPDGSHGYVLREPGHRHHLVCSTCGTVVEFQGCNVAALADELADRTRFRIEGHWLEFFGVCADCQSRDAAD</sequence>
<evidence type="ECO:0000256" key="11">
    <source>
        <dbReference type="ARBA" id="ARBA00023163"/>
    </source>
</evidence>
<evidence type="ECO:0000256" key="13">
    <source>
        <dbReference type="PIRSR" id="PIRSR602481-2"/>
    </source>
</evidence>
<keyword evidence="5" id="KW-0963">Cytoplasm</keyword>
<evidence type="ECO:0000256" key="7">
    <source>
        <dbReference type="ARBA" id="ARBA00022723"/>
    </source>
</evidence>
<dbReference type="InterPro" id="IPR036388">
    <property type="entry name" value="WH-like_DNA-bd_sf"/>
</dbReference>
<evidence type="ECO:0000256" key="4">
    <source>
        <dbReference type="ARBA" id="ARBA00020910"/>
    </source>
</evidence>
<dbReference type="EMBL" id="CP001824">
    <property type="protein sequence ID" value="ACZ40381.1"/>
    <property type="molecule type" value="Genomic_DNA"/>
</dbReference>
<organism evidence="14 15">
    <name type="scientific">Sphaerobacter thermophilus (strain ATCC 49802 / DSM 20745 / KCCM 41009 / NCIMB 13125 / S 6022)</name>
    <dbReference type="NCBI Taxonomy" id="479434"/>
    <lineage>
        <taxon>Bacteria</taxon>
        <taxon>Pseudomonadati</taxon>
        <taxon>Thermomicrobiota</taxon>
        <taxon>Thermomicrobia</taxon>
        <taxon>Sphaerobacterales</taxon>
        <taxon>Sphaerobacterineae</taxon>
        <taxon>Sphaerobacteraceae</taxon>
        <taxon>Sphaerobacter</taxon>
    </lineage>
</organism>
<keyword evidence="6" id="KW-0678">Repressor</keyword>
<feature type="binding site" evidence="12">
    <location>
        <position position="97"/>
    </location>
    <ligand>
        <name>Zn(2+)</name>
        <dbReference type="ChEBI" id="CHEBI:29105"/>
    </ligand>
</feature>
<comment type="subcellular location">
    <subcellularLocation>
        <location evidence="1">Cytoplasm</location>
    </subcellularLocation>
</comment>
<evidence type="ECO:0000256" key="6">
    <source>
        <dbReference type="ARBA" id="ARBA00022491"/>
    </source>
</evidence>
<keyword evidence="11" id="KW-0804">Transcription</keyword>
<dbReference type="InterPro" id="IPR002481">
    <property type="entry name" value="FUR"/>
</dbReference>
<dbReference type="GO" id="GO:0003700">
    <property type="term" value="F:DNA-binding transcription factor activity"/>
    <property type="evidence" value="ECO:0007669"/>
    <property type="project" value="InterPro"/>
</dbReference>
<dbReference type="GO" id="GO:0008270">
    <property type="term" value="F:zinc ion binding"/>
    <property type="evidence" value="ECO:0007669"/>
    <property type="project" value="TreeGrafter"/>
</dbReference>
<dbReference type="RefSeq" id="WP_012873416.1">
    <property type="nucleotide sequence ID" value="NC_013524.1"/>
</dbReference>
<proteinExistence type="inferred from homology"/>
<keyword evidence="7 12" id="KW-0479">Metal-binding</keyword>
<dbReference type="InterPro" id="IPR043135">
    <property type="entry name" value="Fur_C"/>
</dbReference>
<dbReference type="Gene3D" id="3.30.1490.190">
    <property type="match status" value="1"/>
</dbReference>
<evidence type="ECO:0000256" key="1">
    <source>
        <dbReference type="ARBA" id="ARBA00004496"/>
    </source>
</evidence>
<evidence type="ECO:0000256" key="5">
    <source>
        <dbReference type="ARBA" id="ARBA00022490"/>
    </source>
</evidence>
<dbReference type="STRING" id="479434.Sthe_2978"/>
<dbReference type="HOGENOM" id="CLU_096072_3_1_0"/>
<dbReference type="KEGG" id="sti:Sthe_2978"/>
<feature type="binding site" evidence="12">
    <location>
        <position position="137"/>
    </location>
    <ligand>
        <name>Zn(2+)</name>
        <dbReference type="ChEBI" id="CHEBI:29105"/>
    </ligand>
</feature>
<comment type="cofactor">
    <cofactor evidence="13">
        <name>Mn(2+)</name>
        <dbReference type="ChEBI" id="CHEBI:29035"/>
    </cofactor>
    <cofactor evidence="13">
        <name>Fe(2+)</name>
        <dbReference type="ChEBI" id="CHEBI:29033"/>
    </cofactor>
    <text evidence="13">Binds 1 Mn(2+) or Fe(2+) ion per subunit.</text>
</comment>
<dbReference type="Proteomes" id="UP000002027">
    <property type="component" value="Chromosome 2"/>
</dbReference>
<protein>
    <recommendedName>
        <fullName evidence="4">Ferric uptake regulation protein</fullName>
    </recommendedName>
</protein>
<feature type="binding site" evidence="12">
    <location>
        <position position="94"/>
    </location>
    <ligand>
        <name>Zn(2+)</name>
        <dbReference type="ChEBI" id="CHEBI:29105"/>
    </ligand>
</feature>
<keyword evidence="15" id="KW-1185">Reference proteome</keyword>
<keyword evidence="10" id="KW-0238">DNA-binding</keyword>
<dbReference type="GO" id="GO:0000976">
    <property type="term" value="F:transcription cis-regulatory region binding"/>
    <property type="evidence" value="ECO:0007669"/>
    <property type="project" value="TreeGrafter"/>
</dbReference>
<dbReference type="AlphaFoldDB" id="D1C988"/>
<feature type="binding site" evidence="13">
    <location>
        <position position="126"/>
    </location>
    <ligand>
        <name>Fe cation</name>
        <dbReference type="ChEBI" id="CHEBI:24875"/>
    </ligand>
</feature>
<evidence type="ECO:0000313" key="14">
    <source>
        <dbReference type="EMBL" id="ACZ40381.1"/>
    </source>
</evidence>
<reference evidence="14 15" key="2">
    <citation type="journal article" date="2010" name="Stand. Genomic Sci.">
        <title>Complete genome sequence of Desulfohalobium retbaense type strain (HR(100)).</title>
        <authorList>
            <person name="Spring S."/>
            <person name="Nolan M."/>
            <person name="Lapidus A."/>
            <person name="Glavina Del Rio T."/>
            <person name="Copeland A."/>
            <person name="Tice H."/>
            <person name="Cheng J.F."/>
            <person name="Lucas S."/>
            <person name="Land M."/>
            <person name="Chen F."/>
            <person name="Bruce D."/>
            <person name="Goodwin L."/>
            <person name="Pitluck S."/>
            <person name="Ivanova N."/>
            <person name="Mavromatis K."/>
            <person name="Mikhailova N."/>
            <person name="Pati A."/>
            <person name="Chen A."/>
            <person name="Palaniappan K."/>
            <person name="Hauser L."/>
            <person name="Chang Y.J."/>
            <person name="Jeffries C.D."/>
            <person name="Munk C."/>
            <person name="Kiss H."/>
            <person name="Chain P."/>
            <person name="Han C."/>
            <person name="Brettin T."/>
            <person name="Detter J.C."/>
            <person name="Schuler E."/>
            <person name="Goker M."/>
            <person name="Rohde M."/>
            <person name="Bristow J."/>
            <person name="Eisen J.A."/>
            <person name="Markowitz V."/>
            <person name="Hugenholtz P."/>
            <person name="Kyrpides N.C."/>
            <person name="Klenk H.P."/>
        </authorList>
    </citation>
    <scope>NUCLEOTIDE SEQUENCE [LARGE SCALE GENOMIC DNA]</scope>
    <source>
        <strain evidence="15">ATCC 49802 / DSM 20745 / S 6022</strain>
    </source>
</reference>
<evidence type="ECO:0000256" key="8">
    <source>
        <dbReference type="ARBA" id="ARBA00022833"/>
    </source>
</evidence>
<dbReference type="eggNOG" id="COG0735">
    <property type="taxonomic scope" value="Bacteria"/>
</dbReference>
<reference evidence="15" key="1">
    <citation type="submission" date="2009-11" db="EMBL/GenBank/DDBJ databases">
        <title>The complete chromosome 2 of Sphaerobacter thermophilus DSM 20745.</title>
        <authorList>
            <person name="Lucas S."/>
            <person name="Copeland A."/>
            <person name="Lapidus A."/>
            <person name="Glavina del Rio T."/>
            <person name="Dalin E."/>
            <person name="Tice H."/>
            <person name="Bruce D."/>
            <person name="Goodwin L."/>
            <person name="Pitluck S."/>
            <person name="Kyrpides N."/>
            <person name="Mavromatis K."/>
            <person name="Ivanova N."/>
            <person name="Mikhailova N."/>
            <person name="LaButti K.M."/>
            <person name="Clum A."/>
            <person name="Sun H.I."/>
            <person name="Brettin T."/>
            <person name="Detter J.C."/>
            <person name="Han C."/>
            <person name="Larimer F."/>
            <person name="Land M."/>
            <person name="Hauser L."/>
            <person name="Markowitz V."/>
            <person name="Cheng J.F."/>
            <person name="Hugenholtz P."/>
            <person name="Woyke T."/>
            <person name="Wu D."/>
            <person name="Steenblock K."/>
            <person name="Schneider S."/>
            <person name="Pukall R."/>
            <person name="Goeker M."/>
            <person name="Klenk H.P."/>
            <person name="Eisen J.A."/>
        </authorList>
    </citation>
    <scope>NUCLEOTIDE SEQUENCE [LARGE SCALE GENOMIC DNA]</scope>
    <source>
        <strain evidence="15">ATCC 49802 / DSM 20745 / S 6022</strain>
    </source>
</reference>
<dbReference type="InParanoid" id="D1C988"/>
<dbReference type="Gene3D" id="1.10.10.10">
    <property type="entry name" value="Winged helix-like DNA-binding domain superfamily/Winged helix DNA-binding domain"/>
    <property type="match status" value="1"/>
</dbReference>
<dbReference type="GO" id="GO:1900376">
    <property type="term" value="P:regulation of secondary metabolite biosynthetic process"/>
    <property type="evidence" value="ECO:0007669"/>
    <property type="project" value="TreeGrafter"/>
</dbReference>
<gene>
    <name evidence="14" type="ordered locus">Sthe_2978</name>
</gene>
<dbReference type="PANTHER" id="PTHR33202">
    <property type="entry name" value="ZINC UPTAKE REGULATION PROTEIN"/>
    <property type="match status" value="1"/>
</dbReference>
<feature type="binding site" evidence="12">
    <location>
        <position position="134"/>
    </location>
    <ligand>
        <name>Zn(2+)</name>
        <dbReference type="ChEBI" id="CHEBI:29105"/>
    </ligand>
</feature>
<dbReference type="GO" id="GO:0005829">
    <property type="term" value="C:cytosol"/>
    <property type="evidence" value="ECO:0007669"/>
    <property type="project" value="TreeGrafter"/>
</dbReference>
<dbReference type="SUPFAM" id="SSF46785">
    <property type="entry name" value="Winged helix' DNA-binding domain"/>
    <property type="match status" value="1"/>
</dbReference>
<dbReference type="PANTHER" id="PTHR33202:SF2">
    <property type="entry name" value="FERRIC UPTAKE REGULATION PROTEIN"/>
    <property type="match status" value="1"/>
</dbReference>
<dbReference type="GO" id="GO:0045892">
    <property type="term" value="P:negative regulation of DNA-templated transcription"/>
    <property type="evidence" value="ECO:0007669"/>
    <property type="project" value="TreeGrafter"/>
</dbReference>
<keyword evidence="8 12" id="KW-0862">Zinc</keyword>
<name>D1C988_SPHTD</name>
<accession>D1C988</accession>
<evidence type="ECO:0000256" key="9">
    <source>
        <dbReference type="ARBA" id="ARBA00023015"/>
    </source>
</evidence>
<evidence type="ECO:0000256" key="12">
    <source>
        <dbReference type="PIRSR" id="PIRSR602481-1"/>
    </source>
</evidence>
<evidence type="ECO:0000256" key="2">
    <source>
        <dbReference type="ARBA" id="ARBA00007957"/>
    </source>
</evidence>